<feature type="region of interest" description="Disordered" evidence="1">
    <location>
        <begin position="291"/>
        <end position="314"/>
    </location>
</feature>
<organism evidence="3 4">
    <name type="scientific">Meloidogyne enterolobii</name>
    <name type="common">Root-knot nematode worm</name>
    <name type="synonym">Meloidogyne mayaguensis</name>
    <dbReference type="NCBI Taxonomy" id="390850"/>
    <lineage>
        <taxon>Eukaryota</taxon>
        <taxon>Metazoa</taxon>
        <taxon>Ecdysozoa</taxon>
        <taxon>Nematoda</taxon>
        <taxon>Chromadorea</taxon>
        <taxon>Rhabditida</taxon>
        <taxon>Tylenchina</taxon>
        <taxon>Tylenchomorpha</taxon>
        <taxon>Tylenchoidea</taxon>
        <taxon>Meloidogynidae</taxon>
        <taxon>Meloidogyninae</taxon>
        <taxon>Meloidogyne</taxon>
    </lineage>
</organism>
<dbReference type="Pfam" id="PF00385">
    <property type="entry name" value="Chromo"/>
    <property type="match status" value="1"/>
</dbReference>
<evidence type="ECO:0000313" key="3">
    <source>
        <dbReference type="EMBL" id="CAD2143303.1"/>
    </source>
</evidence>
<feature type="compositionally biased region" description="Polar residues" evidence="1">
    <location>
        <begin position="100"/>
        <end position="118"/>
    </location>
</feature>
<feature type="region of interest" description="Disordered" evidence="1">
    <location>
        <begin position="462"/>
        <end position="487"/>
    </location>
</feature>
<dbReference type="InterPro" id="IPR023780">
    <property type="entry name" value="Chromo_domain"/>
</dbReference>
<dbReference type="InterPro" id="IPR016197">
    <property type="entry name" value="Chromo-like_dom_sf"/>
</dbReference>
<gene>
    <name evidence="3" type="ORF">MENT_LOCUS7555</name>
</gene>
<dbReference type="AlphaFoldDB" id="A0A6V7U5S4"/>
<feature type="compositionally biased region" description="Polar residues" evidence="1">
    <location>
        <begin position="464"/>
        <end position="477"/>
    </location>
</feature>
<dbReference type="Proteomes" id="UP000580250">
    <property type="component" value="Unassembled WGS sequence"/>
</dbReference>
<accession>A0A6V7U5S4</accession>
<feature type="compositionally biased region" description="Basic and acidic residues" evidence="1">
    <location>
        <begin position="406"/>
        <end position="427"/>
    </location>
</feature>
<dbReference type="CDD" id="cd00024">
    <property type="entry name" value="CD_CSD"/>
    <property type="match status" value="1"/>
</dbReference>
<proteinExistence type="predicted"/>
<feature type="region of interest" description="Disordered" evidence="1">
    <location>
        <begin position="100"/>
        <end position="231"/>
    </location>
</feature>
<sequence>MDSIKSIIENNKIRGRSNEYENNYQGFKFMPDSDGKTRFMSSDGSIKIRSKSGSFIDDNGNGEKELRRSYRVKDRSFSQSYEFLNIRSRIIRKSGKMLDFSSSSPANFTNSNEVSNNLSDKKDDLMTSNGQEEEEGNSGFVQPELSQEDFLKTQKRQNDTGMEDSDNDEREISTAPMQSSGSNEENRDSGKVATNNEESIQTPKETFNVHETSSILNTSQASSKRNAKKERRRYLDGEYIAEKILNERGVGKKKEYLIQWIGYSDQTWELASHFQQFTKLIDEFQEAKKNKLNDSNNKEEGSDKNVKKRKTRQKRSYWHYLDSDDDEYEAKRLKMEESISEENSSSMQQGRQKYSRKSKDNFIAAELPPSRCRSEGLIVKNNKKKEDLDNKIEKEKQIEEKKKKIEENLQKTPEQAKDKKSFPEIVERKKRTGRRRGRPSLISISSKNSEVRDVEVPEVVPETNGLTNNSESQTSEIPSIPDETSGDEGIQTVLKKTTNYAVTCGAMPLGIIRMRVEYGKEPELLVKYQGEQFADEWVPLSIFSQHAHQNLVNQFIFKFLFKVCNMLRERGMEISDVST</sequence>
<dbReference type="InterPro" id="IPR000953">
    <property type="entry name" value="Chromo/chromo_shadow_dom"/>
</dbReference>
<dbReference type="Gene3D" id="2.40.50.40">
    <property type="match status" value="1"/>
</dbReference>
<dbReference type="OrthoDB" id="5901120at2759"/>
<evidence type="ECO:0000259" key="2">
    <source>
        <dbReference type="PROSITE" id="PS50013"/>
    </source>
</evidence>
<feature type="compositionally biased region" description="Basic and acidic residues" evidence="1">
    <location>
        <begin position="291"/>
        <end position="305"/>
    </location>
</feature>
<feature type="region of interest" description="Disordered" evidence="1">
    <location>
        <begin position="406"/>
        <end position="443"/>
    </location>
</feature>
<name>A0A6V7U5S4_MELEN</name>
<reference evidence="3 4" key="1">
    <citation type="submission" date="2020-08" db="EMBL/GenBank/DDBJ databases">
        <authorList>
            <person name="Koutsovoulos G."/>
            <person name="Danchin GJ E."/>
        </authorList>
    </citation>
    <scope>NUCLEOTIDE SEQUENCE [LARGE SCALE GENOMIC DNA]</scope>
</reference>
<feature type="region of interest" description="Disordered" evidence="1">
    <location>
        <begin position="335"/>
        <end position="358"/>
    </location>
</feature>
<dbReference type="SUPFAM" id="SSF54160">
    <property type="entry name" value="Chromo domain-like"/>
    <property type="match status" value="1"/>
</dbReference>
<feature type="compositionally biased region" description="Basic and acidic residues" evidence="1">
    <location>
        <begin position="149"/>
        <end position="158"/>
    </location>
</feature>
<comment type="caution">
    <text evidence="3">The sequence shown here is derived from an EMBL/GenBank/DDBJ whole genome shotgun (WGS) entry which is preliminary data.</text>
</comment>
<dbReference type="PROSITE" id="PS50013">
    <property type="entry name" value="CHROMO_2"/>
    <property type="match status" value="1"/>
</dbReference>
<feature type="compositionally biased region" description="Polar residues" evidence="1">
    <location>
        <begin position="192"/>
        <end position="224"/>
    </location>
</feature>
<evidence type="ECO:0000256" key="1">
    <source>
        <dbReference type="SAM" id="MobiDB-lite"/>
    </source>
</evidence>
<evidence type="ECO:0000313" key="4">
    <source>
        <dbReference type="Proteomes" id="UP000580250"/>
    </source>
</evidence>
<dbReference type="EMBL" id="CAJEWN010000031">
    <property type="protein sequence ID" value="CAD2143303.1"/>
    <property type="molecule type" value="Genomic_DNA"/>
</dbReference>
<feature type="compositionally biased region" description="Basic residues" evidence="1">
    <location>
        <begin position="428"/>
        <end position="438"/>
    </location>
</feature>
<dbReference type="SMART" id="SM00298">
    <property type="entry name" value="CHROMO"/>
    <property type="match status" value="1"/>
</dbReference>
<protein>
    <recommendedName>
        <fullName evidence="2">Chromo domain-containing protein</fullName>
    </recommendedName>
</protein>
<feature type="domain" description="Chromo" evidence="2">
    <location>
        <begin position="239"/>
        <end position="296"/>
    </location>
</feature>